<evidence type="ECO:0000256" key="1">
    <source>
        <dbReference type="ARBA" id="ARBA00004571"/>
    </source>
</evidence>
<dbReference type="EMBL" id="AEWJ01000013">
    <property type="protein sequence ID" value="EGD60703.1"/>
    <property type="molecule type" value="Genomic_DNA"/>
</dbReference>
<reference evidence="16 17" key="1">
    <citation type="journal article" date="2012" name="J. Bacteriol.">
        <title>Draft Genome Sequence of Novosphingobium nitrogenifigens Y88T.</title>
        <authorList>
            <person name="Strabala T.J."/>
            <person name="Macdonald L."/>
            <person name="Liu V."/>
            <person name="Smit A.M."/>
        </authorList>
    </citation>
    <scope>NUCLEOTIDE SEQUENCE [LARGE SCALE GENOMIC DNA]</scope>
    <source>
        <strain evidence="16 17">DSM 19370</strain>
    </source>
</reference>
<organism evidence="16 17">
    <name type="scientific">Novosphingobium nitrogenifigens DSM 19370</name>
    <dbReference type="NCBI Taxonomy" id="983920"/>
    <lineage>
        <taxon>Bacteria</taxon>
        <taxon>Pseudomonadati</taxon>
        <taxon>Pseudomonadota</taxon>
        <taxon>Alphaproteobacteria</taxon>
        <taxon>Sphingomonadales</taxon>
        <taxon>Sphingomonadaceae</taxon>
        <taxon>Novosphingobium</taxon>
    </lineage>
</organism>
<dbReference type="AlphaFoldDB" id="F1Z3X3"/>
<dbReference type="InterPro" id="IPR036942">
    <property type="entry name" value="Beta-barrel_TonB_sf"/>
</dbReference>
<proteinExistence type="inferred from homology"/>
<keyword evidence="8 12" id="KW-0798">TonB box</keyword>
<keyword evidence="4" id="KW-0410">Iron transport</keyword>
<evidence type="ECO:0000256" key="4">
    <source>
        <dbReference type="ARBA" id="ARBA00022496"/>
    </source>
</evidence>
<dbReference type="STRING" id="983920.Y88_1784"/>
<comment type="subcellular location">
    <subcellularLocation>
        <location evidence="1 11">Cell outer membrane</location>
        <topology evidence="1 11">Multi-pass membrane protein</topology>
    </subcellularLocation>
</comment>
<dbReference type="PANTHER" id="PTHR32552:SF81">
    <property type="entry name" value="TONB-DEPENDENT OUTER MEMBRANE RECEPTOR"/>
    <property type="match status" value="1"/>
</dbReference>
<feature type="signal peptide" evidence="13">
    <location>
        <begin position="1"/>
        <end position="25"/>
    </location>
</feature>
<evidence type="ECO:0000256" key="2">
    <source>
        <dbReference type="ARBA" id="ARBA00022448"/>
    </source>
</evidence>
<dbReference type="InParanoid" id="F1Z3X3"/>
<keyword evidence="16" id="KW-0675">Receptor</keyword>
<dbReference type="SUPFAM" id="SSF56935">
    <property type="entry name" value="Porins"/>
    <property type="match status" value="1"/>
</dbReference>
<gene>
    <name evidence="16" type="ORF">Y88_1784</name>
</gene>
<evidence type="ECO:0000313" key="17">
    <source>
        <dbReference type="Proteomes" id="UP000004728"/>
    </source>
</evidence>
<dbReference type="CDD" id="cd01347">
    <property type="entry name" value="ligand_gated_channel"/>
    <property type="match status" value="1"/>
</dbReference>
<feature type="chain" id="PRO_5003277504" evidence="13">
    <location>
        <begin position="26"/>
        <end position="728"/>
    </location>
</feature>
<evidence type="ECO:0000259" key="15">
    <source>
        <dbReference type="Pfam" id="PF07715"/>
    </source>
</evidence>
<dbReference type="InterPro" id="IPR039426">
    <property type="entry name" value="TonB-dep_rcpt-like"/>
</dbReference>
<keyword evidence="2 11" id="KW-0813">Transport</keyword>
<feature type="domain" description="TonB-dependent receptor-like beta-barrel" evidence="14">
    <location>
        <begin position="256"/>
        <end position="685"/>
    </location>
</feature>
<dbReference type="eggNOG" id="COG4771">
    <property type="taxonomic scope" value="Bacteria"/>
</dbReference>
<evidence type="ECO:0000256" key="9">
    <source>
        <dbReference type="ARBA" id="ARBA00023136"/>
    </source>
</evidence>
<feature type="domain" description="TonB-dependent receptor plug" evidence="15">
    <location>
        <begin position="61"/>
        <end position="167"/>
    </location>
</feature>
<dbReference type="GO" id="GO:0006826">
    <property type="term" value="P:iron ion transport"/>
    <property type="evidence" value="ECO:0007669"/>
    <property type="project" value="UniProtKB-KW"/>
</dbReference>
<keyword evidence="9 11" id="KW-0472">Membrane</keyword>
<sequence length="728" mass="78548">MNMTKSRILLALGTAWLAMPGVVQAQTADTTGTTAAAPSDTAGSAAAGEITVTARRRAETAQSVPASLNVMTGAQMARIGLTDTFQLQNNTPGLAISVADREVNVAIRGIGNNVRSIGADPSNAASINGVYLPRAAMVLGQMFDVERVEVLKGPQGTLYGRNATGGAINMIGKMPTKDFEADGYVGYGSYNMVRAEGGVSGGNDLIQVRVAANYARSDGYTYNLYNGTQLDNTNYTGVRGTITLTPTSNLKATAFWQHSVDDSGLGYGISLDPSLGTEASDSYASLAPADAQRVDPRHIRVNSPMYSRRRGDVGGLTVDWNLGAVAVRSISGYTWYGDADSQDTDGTAYDFEYQKTNQTYRSWSEELQLFSTGKHKLEWLLGMFLYGDSGTENIDYEYNPGAPTSTNYSPAALINTAAQSASQAVYGQLTYHVTNSFAAIVGGRYTHDHKSGQRFQTIDKSALSAELSNDRFTPSFQLQWKPSSTVMFYANAVEGYKSGGINGQDTTGNPVFGPEKVWSYEGGMKGRFFDRRLTINAAGFYMDYSHIQFRSGLVTAGVMKVAVNNAASAKIAGGELSADYNFGNGFSLNSNFTYLHSDVSNYFSASTGTVINGRSLPLAPTWSGSVGADYTRSLGKIGSVDAHVEYTYRSRIIFPFTYDATQNTDGPLGLVNATIRWTHPNGRFYVEGIGRNLTDKLYRVNREDFLPSEELEAFGAPRTVELRIGFKI</sequence>
<evidence type="ECO:0000256" key="8">
    <source>
        <dbReference type="ARBA" id="ARBA00023077"/>
    </source>
</evidence>
<protein>
    <submittedName>
        <fullName evidence="16">TonB-dependent receptor</fullName>
    </submittedName>
</protein>
<dbReference type="InterPro" id="IPR012910">
    <property type="entry name" value="Plug_dom"/>
</dbReference>
<keyword evidence="5 11" id="KW-0812">Transmembrane</keyword>
<evidence type="ECO:0000256" key="3">
    <source>
        <dbReference type="ARBA" id="ARBA00022452"/>
    </source>
</evidence>
<dbReference type="HOGENOM" id="CLU_008287_15_0_5"/>
<keyword evidence="6" id="KW-0408">Iron</keyword>
<evidence type="ECO:0000256" key="13">
    <source>
        <dbReference type="SAM" id="SignalP"/>
    </source>
</evidence>
<comment type="caution">
    <text evidence="16">The sequence shown here is derived from an EMBL/GenBank/DDBJ whole genome shotgun (WGS) entry which is preliminary data.</text>
</comment>
<dbReference type="Proteomes" id="UP000004728">
    <property type="component" value="Unassembled WGS sequence"/>
</dbReference>
<name>F1Z3X3_9SPHN</name>
<accession>F1Z3X3</accession>
<dbReference type="Gene3D" id="2.40.170.20">
    <property type="entry name" value="TonB-dependent receptor, beta-barrel domain"/>
    <property type="match status" value="1"/>
</dbReference>
<evidence type="ECO:0000256" key="10">
    <source>
        <dbReference type="ARBA" id="ARBA00023237"/>
    </source>
</evidence>
<dbReference type="Pfam" id="PF00593">
    <property type="entry name" value="TonB_dep_Rec_b-barrel"/>
    <property type="match status" value="1"/>
</dbReference>
<evidence type="ECO:0000256" key="11">
    <source>
        <dbReference type="PROSITE-ProRule" id="PRU01360"/>
    </source>
</evidence>
<dbReference type="GO" id="GO:0009279">
    <property type="term" value="C:cell outer membrane"/>
    <property type="evidence" value="ECO:0007669"/>
    <property type="project" value="UniProtKB-SubCell"/>
</dbReference>
<keyword evidence="3 11" id="KW-1134">Transmembrane beta strand</keyword>
<evidence type="ECO:0000256" key="6">
    <source>
        <dbReference type="ARBA" id="ARBA00023004"/>
    </source>
</evidence>
<comment type="similarity">
    <text evidence="11 12">Belongs to the TonB-dependent receptor family.</text>
</comment>
<evidence type="ECO:0000256" key="5">
    <source>
        <dbReference type="ARBA" id="ARBA00022692"/>
    </source>
</evidence>
<evidence type="ECO:0000256" key="7">
    <source>
        <dbReference type="ARBA" id="ARBA00023065"/>
    </source>
</evidence>
<dbReference type="Pfam" id="PF07715">
    <property type="entry name" value="Plug"/>
    <property type="match status" value="1"/>
</dbReference>
<keyword evidence="10 11" id="KW-0998">Cell outer membrane</keyword>
<dbReference type="PROSITE" id="PS52016">
    <property type="entry name" value="TONB_DEPENDENT_REC_3"/>
    <property type="match status" value="1"/>
</dbReference>
<evidence type="ECO:0000313" key="16">
    <source>
        <dbReference type="EMBL" id="EGD60703.1"/>
    </source>
</evidence>
<keyword evidence="13" id="KW-0732">Signal</keyword>
<dbReference type="PANTHER" id="PTHR32552">
    <property type="entry name" value="FERRICHROME IRON RECEPTOR-RELATED"/>
    <property type="match status" value="1"/>
</dbReference>
<dbReference type="InterPro" id="IPR000531">
    <property type="entry name" value="Beta-barrel_TonB"/>
</dbReference>
<keyword evidence="7" id="KW-0406">Ion transport</keyword>
<evidence type="ECO:0000259" key="14">
    <source>
        <dbReference type="Pfam" id="PF00593"/>
    </source>
</evidence>
<evidence type="ECO:0000256" key="12">
    <source>
        <dbReference type="RuleBase" id="RU003357"/>
    </source>
</evidence>
<keyword evidence="17" id="KW-1185">Reference proteome</keyword>